<evidence type="ECO:0000313" key="2">
    <source>
        <dbReference type="Proteomes" id="UP000016843"/>
    </source>
</evidence>
<dbReference type="Proteomes" id="UP000016843">
    <property type="component" value="Unassembled WGS sequence"/>
</dbReference>
<dbReference type="EMBL" id="AWXR01000030">
    <property type="protein sequence ID" value="ERM82239.1"/>
    <property type="molecule type" value="Genomic_DNA"/>
</dbReference>
<organism evidence="1 2">
    <name type="scientific">Rhodonellum psychrophilum GCM71 = DSM 17998</name>
    <dbReference type="NCBI Taxonomy" id="1123057"/>
    <lineage>
        <taxon>Bacteria</taxon>
        <taxon>Pseudomonadati</taxon>
        <taxon>Bacteroidota</taxon>
        <taxon>Cytophagia</taxon>
        <taxon>Cytophagales</taxon>
        <taxon>Cytophagaceae</taxon>
        <taxon>Rhodonellum</taxon>
    </lineage>
</organism>
<gene>
    <name evidence="1" type="ORF">P872_18830</name>
</gene>
<keyword evidence="2" id="KW-1185">Reference proteome</keyword>
<proteinExistence type="predicted"/>
<protein>
    <submittedName>
        <fullName evidence="1">Uncharacterized protein</fullName>
    </submittedName>
</protein>
<accession>U5BXE6</accession>
<evidence type="ECO:0000313" key="1">
    <source>
        <dbReference type="EMBL" id="ERM82239.1"/>
    </source>
</evidence>
<sequence length="48" mass="5599">MEFWVDLKKVDFSEKGSVRKLDLSDHKTYSGETSSKFKQAKPFAFIEL</sequence>
<dbReference type="eggNOG" id="COG3049">
    <property type="taxonomic scope" value="Bacteria"/>
</dbReference>
<dbReference type="AlphaFoldDB" id="U5BXE6"/>
<comment type="caution">
    <text evidence="1">The sequence shown here is derived from an EMBL/GenBank/DDBJ whole genome shotgun (WGS) entry which is preliminary data.</text>
</comment>
<dbReference type="Gene3D" id="3.60.60.10">
    <property type="entry name" value="Penicillin V Acylase, Chain A"/>
    <property type="match status" value="1"/>
</dbReference>
<name>U5BXE6_9BACT</name>
<reference evidence="1 2" key="1">
    <citation type="journal article" date="2013" name="Genome Announc.">
        <title>Draft Genome Sequence of the Psychrophilic and Alkaliphilic Rhodonellum psychrophilum Strain GCM71T.</title>
        <authorList>
            <person name="Hauptmann A.L."/>
            <person name="Glaring M.A."/>
            <person name="Hallin P.F."/>
            <person name="Prieme A."/>
            <person name="Stougaard P."/>
        </authorList>
    </citation>
    <scope>NUCLEOTIDE SEQUENCE [LARGE SCALE GENOMIC DNA]</scope>
    <source>
        <strain evidence="1 2">GCM71</strain>
    </source>
</reference>